<dbReference type="InterPro" id="IPR000436">
    <property type="entry name" value="Sushi_SCR_CCP_dom"/>
</dbReference>
<dbReference type="InterPro" id="IPR020067">
    <property type="entry name" value="Frizzled_dom"/>
</dbReference>
<dbReference type="CDD" id="cd00112">
    <property type="entry name" value="LDLa"/>
    <property type="match status" value="2"/>
</dbReference>
<evidence type="ECO:0000256" key="9">
    <source>
        <dbReference type="ARBA" id="ARBA00023157"/>
    </source>
</evidence>
<feature type="domain" description="Kringle" evidence="20">
    <location>
        <begin position="1313"/>
        <end position="1384"/>
    </location>
</feature>
<protein>
    <submittedName>
        <fullName evidence="23">Uncharacterized protein LOC109462533</fullName>
    </submittedName>
</protein>
<dbReference type="InterPro" id="IPR038050">
    <property type="entry name" value="Neuro_actylchol_rec"/>
</dbReference>
<keyword evidence="16" id="KW-1133">Transmembrane helix</keyword>
<dbReference type="FunFam" id="1.20.58.390:FF:000072">
    <property type="entry name" value="Uncharacterized protein"/>
    <property type="match status" value="1"/>
</dbReference>
<feature type="domain" description="FZ" evidence="19">
    <location>
        <begin position="1189"/>
        <end position="1317"/>
    </location>
</feature>
<dbReference type="CDD" id="cd00041">
    <property type="entry name" value="CUB"/>
    <property type="match status" value="2"/>
</dbReference>
<dbReference type="CDD" id="cd18989">
    <property type="entry name" value="LGIC_ECD_cation"/>
    <property type="match status" value="1"/>
</dbReference>
<keyword evidence="14" id="KW-0768">Sushi</keyword>
<dbReference type="SMART" id="SM00192">
    <property type="entry name" value="LDLa"/>
    <property type="match status" value="2"/>
</dbReference>
<dbReference type="Proteomes" id="UP000515135">
    <property type="component" value="Unplaced"/>
</dbReference>
<dbReference type="SMART" id="SM00130">
    <property type="entry name" value="KR"/>
    <property type="match status" value="2"/>
</dbReference>
<evidence type="ECO:0000256" key="2">
    <source>
        <dbReference type="ARBA" id="ARBA00004401"/>
    </source>
</evidence>
<evidence type="ECO:0000256" key="7">
    <source>
        <dbReference type="ARBA" id="ARBA00022840"/>
    </source>
</evidence>
<dbReference type="Gene3D" id="4.10.400.10">
    <property type="entry name" value="Low-density Lipoprotein Receptor"/>
    <property type="match status" value="2"/>
</dbReference>
<feature type="domain" description="Sushi" evidence="21">
    <location>
        <begin position="380"/>
        <end position="447"/>
    </location>
</feature>
<feature type="transmembrane region" description="Helical" evidence="16">
    <location>
        <begin position="1658"/>
        <end position="1681"/>
    </location>
</feature>
<keyword evidence="7" id="KW-0067">ATP-binding</keyword>
<evidence type="ECO:0000256" key="15">
    <source>
        <dbReference type="SAM" id="MobiDB-lite"/>
    </source>
</evidence>
<dbReference type="PROSITE" id="PS01180">
    <property type="entry name" value="CUB"/>
    <property type="match status" value="2"/>
</dbReference>
<proteinExistence type="predicted"/>
<evidence type="ECO:0000256" key="3">
    <source>
        <dbReference type="ARBA" id="ARBA00004479"/>
    </source>
</evidence>
<feature type="disulfide bond" evidence="11">
    <location>
        <begin position="234"/>
        <end position="272"/>
    </location>
</feature>
<dbReference type="CDD" id="cd19051">
    <property type="entry name" value="LGIC_TM_cation"/>
    <property type="match status" value="2"/>
</dbReference>
<dbReference type="FunFam" id="1.20.58.390:FF:000172">
    <property type="entry name" value="Uncharacterized protein"/>
    <property type="match status" value="1"/>
</dbReference>
<dbReference type="Pfam" id="PF01392">
    <property type="entry name" value="Fz"/>
    <property type="match status" value="2"/>
</dbReference>
<dbReference type="SUPFAM" id="SSF63501">
    <property type="entry name" value="Frizzled cysteine-rich domain"/>
    <property type="match status" value="2"/>
</dbReference>
<dbReference type="FunFam" id="2.60.120.290:FF:000001">
    <property type="entry name" value="CUB and sushi domain-containing protein 3 isoform X1"/>
    <property type="match status" value="1"/>
</dbReference>
<feature type="transmembrane region" description="Helical" evidence="16">
    <location>
        <begin position="697"/>
        <end position="722"/>
    </location>
</feature>
<keyword evidence="4" id="KW-0597">Phosphoprotein</keyword>
<dbReference type="Pfam" id="PF00057">
    <property type="entry name" value="Ldl_recept_a"/>
    <property type="match status" value="2"/>
</dbReference>
<dbReference type="InterPro" id="IPR000001">
    <property type="entry name" value="Kringle"/>
</dbReference>
<gene>
    <name evidence="23" type="primary">LOC109462533</name>
</gene>
<dbReference type="InterPro" id="IPR006202">
    <property type="entry name" value="Neur_chan_lig-bd"/>
</dbReference>
<keyword evidence="16" id="KW-0812">Transmembrane</keyword>
<evidence type="ECO:0000259" key="18">
    <source>
        <dbReference type="PROSITE" id="PS01180"/>
    </source>
</evidence>
<evidence type="ECO:0000256" key="16">
    <source>
        <dbReference type="SAM" id="Phobius"/>
    </source>
</evidence>
<dbReference type="InterPro" id="IPR036719">
    <property type="entry name" value="Neuro-gated_channel_TM_sf"/>
</dbReference>
<dbReference type="Pfam" id="PF00084">
    <property type="entry name" value="Sushi"/>
    <property type="match status" value="2"/>
</dbReference>
<feature type="domain" description="Sushi" evidence="21">
    <location>
        <begin position="1387"/>
        <end position="1452"/>
    </location>
</feature>
<dbReference type="GO" id="GO:0005230">
    <property type="term" value="F:extracellular ligand-gated monoatomic ion channel activity"/>
    <property type="evidence" value="ECO:0007669"/>
    <property type="project" value="InterPro"/>
</dbReference>
<dbReference type="PRINTS" id="PR00261">
    <property type="entry name" value="LDLRECEPTOR"/>
</dbReference>
<feature type="domain" description="CUB" evidence="18">
    <location>
        <begin position="1041"/>
        <end position="1150"/>
    </location>
</feature>
<organism evidence="22 23">
    <name type="scientific">Branchiostoma belcheri</name>
    <name type="common">Amphioxus</name>
    <dbReference type="NCBI Taxonomy" id="7741"/>
    <lineage>
        <taxon>Eukaryota</taxon>
        <taxon>Metazoa</taxon>
        <taxon>Chordata</taxon>
        <taxon>Cephalochordata</taxon>
        <taxon>Leptocardii</taxon>
        <taxon>Amphioxiformes</taxon>
        <taxon>Branchiostomatidae</taxon>
        <taxon>Branchiostoma</taxon>
    </lineage>
</organism>
<evidence type="ECO:0000256" key="14">
    <source>
        <dbReference type="PROSITE-ProRule" id="PRU00302"/>
    </source>
</evidence>
<dbReference type="OrthoDB" id="431034at2759"/>
<dbReference type="Pfam" id="PF02931">
    <property type="entry name" value="Neur_chan_LBD"/>
    <property type="match status" value="2"/>
</dbReference>
<dbReference type="InterPro" id="IPR038178">
    <property type="entry name" value="Kringle_sf"/>
</dbReference>
<dbReference type="SUPFAM" id="SSF49854">
    <property type="entry name" value="Spermadhesin, CUB domain"/>
    <property type="match status" value="2"/>
</dbReference>
<feature type="region of interest" description="Disordered" evidence="15">
    <location>
        <begin position="853"/>
        <end position="1062"/>
    </location>
</feature>
<dbReference type="InterPro" id="IPR036790">
    <property type="entry name" value="Frizzled_dom_sf"/>
</dbReference>
<dbReference type="PANTHER" id="PTHR46335">
    <property type="entry name" value="CUBILIN"/>
    <property type="match status" value="1"/>
</dbReference>
<keyword evidence="6" id="KW-0547">Nucleotide-binding</keyword>
<evidence type="ECO:0000256" key="6">
    <source>
        <dbReference type="ARBA" id="ARBA00022741"/>
    </source>
</evidence>
<dbReference type="GeneID" id="109462533"/>
<evidence type="ECO:0000256" key="10">
    <source>
        <dbReference type="PROSITE-ProRule" id="PRU00059"/>
    </source>
</evidence>
<name>A0A6P4XVN7_BRABE</name>
<evidence type="ECO:0000256" key="13">
    <source>
        <dbReference type="PROSITE-ProRule" id="PRU00124"/>
    </source>
</evidence>
<feature type="chain" id="PRO_5027847911" evidence="17">
    <location>
        <begin position="22"/>
        <end position="1894"/>
    </location>
</feature>
<feature type="compositionally biased region" description="Polar residues" evidence="15">
    <location>
        <begin position="930"/>
        <end position="944"/>
    </location>
</feature>
<dbReference type="RefSeq" id="XP_019614644.1">
    <property type="nucleotide sequence ID" value="XM_019759085.1"/>
</dbReference>
<keyword evidence="8" id="KW-0735">Signal-anchor</keyword>
<keyword evidence="5 12" id="KW-0420">Kringle</keyword>
<dbReference type="SMART" id="SM00032">
    <property type="entry name" value="CCP"/>
    <property type="match status" value="2"/>
</dbReference>
<dbReference type="InterPro" id="IPR006029">
    <property type="entry name" value="Neurotrans-gated_channel_TM"/>
</dbReference>
<feature type="compositionally biased region" description="Polar residues" evidence="15">
    <location>
        <begin position="769"/>
        <end position="781"/>
    </location>
</feature>
<feature type="transmembrane region" description="Helical" evidence="16">
    <location>
        <begin position="1688"/>
        <end position="1711"/>
    </location>
</feature>
<comment type="caution">
    <text evidence="12">Lacks conserved residue(s) required for the propagation of feature annotation.</text>
</comment>
<dbReference type="GO" id="GO:0005886">
    <property type="term" value="C:plasma membrane"/>
    <property type="evidence" value="ECO:0007669"/>
    <property type="project" value="UniProtKB-SubCell"/>
</dbReference>
<dbReference type="Gene3D" id="2.60.120.290">
    <property type="entry name" value="Spermadhesin, CUB domain"/>
    <property type="match status" value="2"/>
</dbReference>
<dbReference type="PROSITE" id="PS50923">
    <property type="entry name" value="SUSHI"/>
    <property type="match status" value="2"/>
</dbReference>
<dbReference type="SUPFAM" id="SSF57440">
    <property type="entry name" value="Kringle-like"/>
    <property type="match status" value="2"/>
</dbReference>
<dbReference type="SUPFAM" id="SSF57535">
    <property type="entry name" value="Complement control module/SCR domain"/>
    <property type="match status" value="2"/>
</dbReference>
<feature type="domain" description="FZ" evidence="19">
    <location>
        <begin position="180"/>
        <end position="295"/>
    </location>
</feature>
<feature type="transmembrane region" description="Helical" evidence="16">
    <location>
        <begin position="1873"/>
        <end position="1893"/>
    </location>
</feature>
<evidence type="ECO:0000256" key="11">
    <source>
        <dbReference type="PROSITE-ProRule" id="PRU00090"/>
    </source>
</evidence>
<dbReference type="InterPro" id="IPR013806">
    <property type="entry name" value="Kringle-like"/>
</dbReference>
<evidence type="ECO:0000313" key="22">
    <source>
        <dbReference type="Proteomes" id="UP000515135"/>
    </source>
</evidence>
<dbReference type="InterPro" id="IPR036734">
    <property type="entry name" value="Neur_chan_lig-bd_sf"/>
</dbReference>
<evidence type="ECO:0000259" key="20">
    <source>
        <dbReference type="PROSITE" id="PS50070"/>
    </source>
</evidence>
<feature type="disulfide bond" evidence="13">
    <location>
        <begin position="1177"/>
        <end position="1192"/>
    </location>
</feature>
<evidence type="ECO:0000259" key="21">
    <source>
        <dbReference type="PROSITE" id="PS50923"/>
    </source>
</evidence>
<dbReference type="InterPro" id="IPR036055">
    <property type="entry name" value="LDL_receptor-like_sf"/>
</dbReference>
<dbReference type="Pfam" id="PF00051">
    <property type="entry name" value="Kringle"/>
    <property type="match status" value="2"/>
</dbReference>
<evidence type="ECO:0000313" key="23">
    <source>
        <dbReference type="RefSeq" id="XP_019614644.1"/>
    </source>
</evidence>
<reference evidence="23" key="1">
    <citation type="submission" date="2025-08" db="UniProtKB">
        <authorList>
            <consortium name="RefSeq"/>
        </authorList>
    </citation>
    <scope>IDENTIFICATION</scope>
    <source>
        <tissue evidence="23">Gonad</tissue>
    </source>
</reference>
<dbReference type="Gene3D" id="2.40.20.10">
    <property type="entry name" value="Plasminogen Kringle 4"/>
    <property type="match status" value="2"/>
</dbReference>
<evidence type="ECO:0000256" key="17">
    <source>
        <dbReference type="SAM" id="SignalP"/>
    </source>
</evidence>
<dbReference type="PROSITE" id="PS50068">
    <property type="entry name" value="LDLRA_2"/>
    <property type="match status" value="2"/>
</dbReference>
<feature type="disulfide bond" evidence="13">
    <location>
        <begin position="168"/>
        <end position="183"/>
    </location>
</feature>
<dbReference type="SUPFAM" id="SSF63712">
    <property type="entry name" value="Nicotinic receptor ligand binding domain-like"/>
    <property type="match status" value="2"/>
</dbReference>
<dbReference type="FunFam" id="2.70.170.10:FF:000082">
    <property type="entry name" value="Uncharacterized protein"/>
    <property type="match status" value="2"/>
</dbReference>
<dbReference type="CDD" id="cd00033">
    <property type="entry name" value="CCP"/>
    <property type="match status" value="2"/>
</dbReference>
<dbReference type="GO" id="GO:0005524">
    <property type="term" value="F:ATP binding"/>
    <property type="evidence" value="ECO:0007669"/>
    <property type="project" value="UniProtKB-KW"/>
</dbReference>
<dbReference type="InterPro" id="IPR002172">
    <property type="entry name" value="LDrepeatLR_classA_rpt"/>
</dbReference>
<sequence length="1894" mass="208692">MWIRLCVAGLVCCLLAVDIYGQTANPSPASCRRVRLNGTSGTFTSPNFPDDYPEDLQCVYVIQVTPPNVVKLTFAAFNVEQDYDFVYVFDGDTTDKRIQIEQLTGDTIPSPVMSTGSVLTVQFISDSVETYKGFQATYAAVDKVYANCTVGQFLCASGTTCITSWQRCDGVPNCRDRSDEASCDCQAIPPSFTLCKGLEYPMMTLPNPLHHNNVTEIQRAAEFNDLKQLSLSNCHPQVKSFVCSVLLPNCNQSSNRQLLPCRSWCEEVKYTCNKESSWSSFPNCSILPDKDCYNVKASLAKDGETECFHGNGANYRGVENHGISGAACLRWDLRDHSFLQNDYPWANLQENYCRSVTETRPWCYTADGWENCDVVPCDVIGCGDPGRPVNGQRKPFQKFYWNIDRVTYTCNRGYKFPKNSKPNKAQCTANQTSGEAKWSSEVPKCEADYQVKLVNELFDQQVYKKALAPTSRATIYFQAYIDGIISLIWQDQRLLWEMSENGNVDHLFFGDDQPWKPLLTLKRNADEQYTGGFPSTVIELDSSGDIHWPIETLTTTTCDLDPFLFPKDNITCPICWSAGSEHVIECSNGTSSSDVPRFLTCNGTVAPVSSGEWSGKVTISTDNNLACLTISLERDPSYHFATTLSPCIILVVLMVITFMLPVDKGDRISFGVTVLLSMVVSLVVVTGFLPVKGIIPFIALLIIVAMGMMALFMLATLFIVILHSKKGTLSPCARKFFLCYMARMLLMGDLSKRATKEGTSLNAERRSSLLHTRNNLPNDNSTRPEDNDVAAIVFGPPRARLHIAMKNERRLLELQNSMHELNVNVRAFSTMWRTATVVVLLCSFFCGLQSQSSVAPTSAPVSNPATPSAQSTAASNTSSPSVTESTTNNNTPSPNVTESTTNNNTPSPNVTESTTNNNTPSPSVTESTTRNNTPSPSVTESTTRNNTPSPNVTESTTNNNTPNPNATESTTSNNTPNPNATESTTNNNTTLDMPPSLPTPQNATPQVSPPPMNNSTSSWSGSGSGSGTDAEGSGSGSPSQSGTFVQKTGPSGTVSSPNYPSQYPNSQDYRYLITVTPPKVVQLSFTAFNVENNWDFVYLYDGNTTENQIVRLTGSTMPSPVTSTGNTMLVRFTSDYSVTRQGFQASYTAVVKVFANCSVGQYRCGDDVTCVESWKRCNGEVDCSDGSDEASCNCEGIPPSFTLCRVLPYVNAGFPNPFNHKTVQEVRDPGFLNNFQTLSDSRCHPEVNELICALLLPNCNQTQSRHQLPCRSWCEEVRDSCKNQALISSLPSCGIFPNSSCYNIAPSKKDGDECYRGNGANYRGNVNKPPSGKTCERWDLDTHKSLLTTAAWANLEGNLCRNPDWTRPYCYIEGGFEECDIVPCDVVGCKDPGKPNFGQRSPLLKFYREGDRITFTCDRGYKFKEDSPPNRAQCVVNGTEAKWSTVVPNCEVDHNWKLTKDIFSTEVYNKAFAPSRGKNVHVHAYIENVISLDEKNEQIVTAVKMALEWEDERLQWQASEYGGLDAIYVGDSTVWKPGLSLKRNFNTEYTGGFPETNLRVTDKGKVYGTLEFLASTTCDLDPFLFPQDNMTCPVCLKGGPETIIACSETIPDKEEKEFLTCSKTSDRILTGEWAGRVTLSAGNNTACLTITIQRDPSYHYATTISPCIILVVLMIITFIMPIDKGDRIGFGVTVLLSMVVSLVVVTGFLPVKGTLPFIAMLIIVAMGMMGGFMLVTLCIIIIHDRKGNLPPWARKLFLRHLARIVFMGDLTRKLRKNDEDDDGQRDEIFCNWSVSNKVQPDGANGTEVATNQAVRAQSNEVKSNVPGLQGTLDELKSSVRQLSGSIEALAKANSGDEEEVTEYNLLAYVLDRICLFLYIAGIIVAIPCTLYLGR</sequence>
<dbReference type="InterPro" id="IPR035976">
    <property type="entry name" value="Sushi/SCR/CCP_sf"/>
</dbReference>
<feature type="transmembrane region" description="Helical" evidence="16">
    <location>
        <begin position="638"/>
        <end position="660"/>
    </location>
</feature>
<feature type="compositionally biased region" description="Polar residues" evidence="15">
    <location>
        <begin position="1043"/>
        <end position="1054"/>
    </location>
</feature>
<evidence type="ECO:0000256" key="12">
    <source>
        <dbReference type="PROSITE-ProRule" id="PRU00121"/>
    </source>
</evidence>
<feature type="compositionally biased region" description="Low complexity" evidence="15">
    <location>
        <begin position="1015"/>
        <end position="1042"/>
    </location>
</feature>
<feature type="region of interest" description="Disordered" evidence="15">
    <location>
        <begin position="757"/>
        <end position="788"/>
    </location>
</feature>
<evidence type="ECO:0000256" key="5">
    <source>
        <dbReference type="ARBA" id="ARBA00022572"/>
    </source>
</evidence>
<dbReference type="CDD" id="cd00108">
    <property type="entry name" value="KR"/>
    <property type="match status" value="2"/>
</dbReference>
<feature type="compositionally biased region" description="Low complexity" evidence="15">
    <location>
        <begin position="945"/>
        <end position="990"/>
    </location>
</feature>
<dbReference type="Pfam" id="PF02932">
    <property type="entry name" value="Neur_chan_memb"/>
    <property type="match status" value="2"/>
</dbReference>
<evidence type="ECO:0000256" key="4">
    <source>
        <dbReference type="ARBA" id="ARBA00022553"/>
    </source>
</evidence>
<dbReference type="PROSITE" id="PS01209">
    <property type="entry name" value="LDLRA_1"/>
    <property type="match status" value="1"/>
</dbReference>
<dbReference type="KEGG" id="bbel:109462533"/>
<dbReference type="InterPro" id="IPR023415">
    <property type="entry name" value="LDLR_class-A_CS"/>
</dbReference>
<feature type="domain" description="Kringle" evidence="20">
    <location>
        <begin position="306"/>
        <end position="377"/>
    </location>
</feature>
<dbReference type="Gene3D" id="1.10.2000.10">
    <property type="entry name" value="Frizzled cysteine-rich domain"/>
    <property type="match status" value="2"/>
</dbReference>
<dbReference type="Gene3D" id="1.20.58.390">
    <property type="entry name" value="Neurotransmitter-gated ion-channel transmembrane domain"/>
    <property type="match status" value="2"/>
</dbReference>
<dbReference type="InterPro" id="IPR035914">
    <property type="entry name" value="Sperma_CUB_dom_sf"/>
</dbReference>
<feature type="transmembrane region" description="Helical" evidence="16">
    <location>
        <begin position="1717"/>
        <end position="1742"/>
    </location>
</feature>
<feature type="domain" description="CUB" evidence="18">
    <location>
        <begin position="31"/>
        <end position="141"/>
    </location>
</feature>
<feature type="transmembrane region" description="Helical" evidence="16">
    <location>
        <begin position="672"/>
        <end position="691"/>
    </location>
</feature>
<dbReference type="CDD" id="cd07066">
    <property type="entry name" value="CRD_FZ"/>
    <property type="match status" value="2"/>
</dbReference>
<dbReference type="InterPro" id="IPR000859">
    <property type="entry name" value="CUB_dom"/>
</dbReference>
<keyword evidence="17" id="KW-0732">Signal</keyword>
<keyword evidence="16" id="KW-0472">Membrane</keyword>
<dbReference type="SUPFAM" id="SSF57424">
    <property type="entry name" value="LDL receptor-like module"/>
    <property type="match status" value="2"/>
</dbReference>
<dbReference type="SMART" id="SM00042">
    <property type="entry name" value="CUB"/>
    <property type="match status" value="2"/>
</dbReference>
<dbReference type="PROSITE" id="PS50070">
    <property type="entry name" value="KRINGLE_2"/>
    <property type="match status" value="2"/>
</dbReference>
<dbReference type="SMART" id="SM00063">
    <property type="entry name" value="FRI"/>
    <property type="match status" value="2"/>
</dbReference>
<dbReference type="Pfam" id="PF00431">
    <property type="entry name" value="CUB"/>
    <property type="match status" value="2"/>
</dbReference>
<dbReference type="FunFam" id="2.60.120.290:FF:000005">
    <property type="entry name" value="Procollagen C-endopeptidase enhancer 1"/>
    <property type="match status" value="1"/>
</dbReference>
<dbReference type="FunFam" id="1.10.2000.10:FF:000020">
    <property type="entry name" value="Uncharacterized protein"/>
    <property type="match status" value="2"/>
</dbReference>
<feature type="disulfide bond" evidence="10">
    <location>
        <begin position="31"/>
        <end position="58"/>
    </location>
</feature>
<dbReference type="Gene3D" id="2.10.70.10">
    <property type="entry name" value="Complement Module, domain 1"/>
    <property type="match status" value="2"/>
</dbReference>
<feature type="disulfide bond" evidence="11">
    <location>
        <begin position="1243"/>
        <end position="1281"/>
    </location>
</feature>
<dbReference type="Gene3D" id="2.70.170.10">
    <property type="entry name" value="Neurotransmitter-gated ion-channel ligand-binding domain"/>
    <property type="match status" value="2"/>
</dbReference>
<dbReference type="SUPFAM" id="SSF90112">
    <property type="entry name" value="Neurotransmitter-gated ion-channel transmembrane pore"/>
    <property type="match status" value="2"/>
</dbReference>
<evidence type="ECO:0000256" key="8">
    <source>
        <dbReference type="ARBA" id="ARBA00022968"/>
    </source>
</evidence>
<feature type="signal peptide" evidence="17">
    <location>
        <begin position="1"/>
        <end position="21"/>
    </location>
</feature>
<comment type="subcellular location">
    <subcellularLocation>
        <location evidence="2">Cell membrane</location>
        <topology evidence="2">Single-pass type II membrane protein</topology>
    </subcellularLocation>
    <subcellularLocation>
        <location evidence="1">Membrane</location>
        <topology evidence="1">Multi-pass membrane protein</topology>
    </subcellularLocation>
    <subcellularLocation>
        <location evidence="3">Membrane</location>
        <topology evidence="3">Single-pass type I membrane protein</topology>
    </subcellularLocation>
</comment>
<accession>A0A6P4XVN7</accession>
<keyword evidence="22" id="KW-1185">Reference proteome</keyword>
<keyword evidence="9 13" id="KW-1015">Disulfide bond</keyword>
<dbReference type="PROSITE" id="PS50038">
    <property type="entry name" value="FZ"/>
    <property type="match status" value="2"/>
</dbReference>
<dbReference type="PANTHER" id="PTHR46335:SF1">
    <property type="entry name" value="CUBILIN"/>
    <property type="match status" value="1"/>
</dbReference>
<feature type="compositionally biased region" description="Low complexity" evidence="15">
    <location>
        <begin position="862"/>
        <end position="929"/>
    </location>
</feature>
<evidence type="ECO:0000256" key="1">
    <source>
        <dbReference type="ARBA" id="ARBA00004141"/>
    </source>
</evidence>
<evidence type="ECO:0000259" key="19">
    <source>
        <dbReference type="PROSITE" id="PS50038"/>
    </source>
</evidence>